<dbReference type="SMART" id="SM00388">
    <property type="entry name" value="HisKA"/>
    <property type="match status" value="1"/>
</dbReference>
<evidence type="ECO:0000256" key="12">
    <source>
        <dbReference type="ARBA" id="ARBA00023012"/>
    </source>
</evidence>
<dbReference type="SMART" id="SM00387">
    <property type="entry name" value="HATPase_c"/>
    <property type="match status" value="1"/>
</dbReference>
<evidence type="ECO:0000256" key="4">
    <source>
        <dbReference type="ARBA" id="ARBA00022475"/>
    </source>
</evidence>
<keyword evidence="4" id="KW-1003">Cell membrane</keyword>
<evidence type="ECO:0000256" key="8">
    <source>
        <dbReference type="ARBA" id="ARBA00022741"/>
    </source>
</evidence>
<sequence>MKNLSIRVKITAWFSGIMAFIVAVTFGIIFWVSNSVTQKSIQDNLIEVVELNVDEIEFYEEKNYRKELHGDQYIEYSDGYLEIDDDFLDQVNGIYSSLYQETGKLLYGENPSVRAGMEIPFSDGIVKKVTWNRTVYYVYDRLLSGYGIDGLWLRGMVSRNQGTQQLQWLVRLSVIALPALLLLAVIGGYWIAGRALKPIHQITQTAARISQGQDLDKRIHLGSGTDELHQLADVLDNMINRLDKAFKLEQQFTSDASHELRTPMSVIMAQCEYILENTRTSEEYEATLKVIQRQGRKMSKLIEDMLCIARLEQNKDSYPREMVDFSTLVQDICMDMALLKSKNIVLGWEIEPGIFLMGNAMLLTRMVTNLISNGYRYGKQDGRISIRLKCDNDIQLSVEDNGIGIPEEQKDRIFGRFYRVEAARFSEGTGLGLAMVKDIAKYHRGTIEVASVVEKGSKFTIKFSV</sequence>
<dbReference type="CDD" id="cd00075">
    <property type="entry name" value="HATPase"/>
    <property type="match status" value="1"/>
</dbReference>
<keyword evidence="13 14" id="KW-0472">Membrane</keyword>
<dbReference type="PROSITE" id="PS50885">
    <property type="entry name" value="HAMP"/>
    <property type="match status" value="1"/>
</dbReference>
<dbReference type="InterPro" id="IPR036097">
    <property type="entry name" value="HisK_dim/P_sf"/>
</dbReference>
<dbReference type="Gene3D" id="1.10.287.130">
    <property type="match status" value="1"/>
</dbReference>
<keyword evidence="7 14" id="KW-0812">Transmembrane</keyword>
<keyword evidence="12" id="KW-0902">Two-component regulatory system</keyword>
<organism evidence="17 18">
    <name type="scientific">Parablautia intestinalis</name>
    <dbReference type="NCBI Taxonomy" id="2320100"/>
    <lineage>
        <taxon>Bacteria</taxon>
        <taxon>Bacillati</taxon>
        <taxon>Bacillota</taxon>
        <taxon>Clostridia</taxon>
        <taxon>Lachnospirales</taxon>
        <taxon>Lachnospiraceae</taxon>
        <taxon>Parablautia</taxon>
    </lineage>
</organism>
<dbReference type="InterPro" id="IPR050398">
    <property type="entry name" value="HssS/ArlS-like"/>
</dbReference>
<dbReference type="SMART" id="SM00304">
    <property type="entry name" value="HAMP"/>
    <property type="match status" value="1"/>
</dbReference>
<dbReference type="EMBL" id="RAYQ01000014">
    <property type="protein sequence ID" value="RKI90536.1"/>
    <property type="molecule type" value="Genomic_DNA"/>
</dbReference>
<dbReference type="OrthoDB" id="9813151at2"/>
<dbReference type="InterPro" id="IPR004358">
    <property type="entry name" value="Sig_transdc_His_kin-like_C"/>
</dbReference>
<evidence type="ECO:0000259" key="15">
    <source>
        <dbReference type="PROSITE" id="PS50109"/>
    </source>
</evidence>
<dbReference type="FunFam" id="3.30.565.10:FF:000006">
    <property type="entry name" value="Sensor histidine kinase WalK"/>
    <property type="match status" value="1"/>
</dbReference>
<keyword evidence="8" id="KW-0547">Nucleotide-binding</keyword>
<dbReference type="GO" id="GO:0005886">
    <property type="term" value="C:plasma membrane"/>
    <property type="evidence" value="ECO:0007669"/>
    <property type="project" value="UniProtKB-SubCell"/>
</dbReference>
<dbReference type="PANTHER" id="PTHR45528:SF1">
    <property type="entry name" value="SENSOR HISTIDINE KINASE CPXA"/>
    <property type="match status" value="1"/>
</dbReference>
<comment type="subcellular location">
    <subcellularLocation>
        <location evidence="2">Cell membrane</location>
        <topology evidence="2">Multi-pass membrane protein</topology>
    </subcellularLocation>
</comment>
<evidence type="ECO:0000256" key="3">
    <source>
        <dbReference type="ARBA" id="ARBA00012438"/>
    </source>
</evidence>
<dbReference type="Gene3D" id="6.10.340.10">
    <property type="match status" value="1"/>
</dbReference>
<evidence type="ECO:0000256" key="11">
    <source>
        <dbReference type="ARBA" id="ARBA00022989"/>
    </source>
</evidence>
<evidence type="ECO:0000313" key="17">
    <source>
        <dbReference type="EMBL" id="RKI90536.1"/>
    </source>
</evidence>
<evidence type="ECO:0000256" key="9">
    <source>
        <dbReference type="ARBA" id="ARBA00022777"/>
    </source>
</evidence>
<dbReference type="GO" id="GO:0000155">
    <property type="term" value="F:phosphorelay sensor kinase activity"/>
    <property type="evidence" value="ECO:0007669"/>
    <property type="project" value="InterPro"/>
</dbReference>
<dbReference type="SUPFAM" id="SSF55874">
    <property type="entry name" value="ATPase domain of HSP90 chaperone/DNA topoisomerase II/histidine kinase"/>
    <property type="match status" value="1"/>
</dbReference>
<dbReference type="Proteomes" id="UP000280696">
    <property type="component" value="Unassembled WGS sequence"/>
</dbReference>
<dbReference type="Pfam" id="PF00672">
    <property type="entry name" value="HAMP"/>
    <property type="match status" value="1"/>
</dbReference>
<keyword evidence="9 17" id="KW-0418">Kinase</keyword>
<feature type="domain" description="Histidine kinase" evidence="15">
    <location>
        <begin position="255"/>
        <end position="465"/>
    </location>
</feature>
<evidence type="ECO:0000256" key="6">
    <source>
        <dbReference type="ARBA" id="ARBA00022679"/>
    </source>
</evidence>
<evidence type="ECO:0000256" key="13">
    <source>
        <dbReference type="ARBA" id="ARBA00023136"/>
    </source>
</evidence>
<proteinExistence type="predicted"/>
<evidence type="ECO:0000256" key="7">
    <source>
        <dbReference type="ARBA" id="ARBA00022692"/>
    </source>
</evidence>
<dbReference type="RefSeq" id="WP_120470819.1">
    <property type="nucleotide sequence ID" value="NZ_RAYQ01000014.1"/>
</dbReference>
<dbReference type="FunFam" id="1.10.287.130:FF:000001">
    <property type="entry name" value="Two-component sensor histidine kinase"/>
    <property type="match status" value="1"/>
</dbReference>
<dbReference type="InterPro" id="IPR003594">
    <property type="entry name" value="HATPase_dom"/>
</dbReference>
<evidence type="ECO:0000256" key="14">
    <source>
        <dbReference type="SAM" id="Phobius"/>
    </source>
</evidence>
<dbReference type="Pfam" id="PF00512">
    <property type="entry name" value="HisKA"/>
    <property type="match status" value="1"/>
</dbReference>
<dbReference type="SUPFAM" id="SSF158472">
    <property type="entry name" value="HAMP domain-like"/>
    <property type="match status" value="1"/>
</dbReference>
<evidence type="ECO:0000256" key="10">
    <source>
        <dbReference type="ARBA" id="ARBA00022840"/>
    </source>
</evidence>
<dbReference type="InterPro" id="IPR003660">
    <property type="entry name" value="HAMP_dom"/>
</dbReference>
<accession>A0A3A9ATK7</accession>
<feature type="transmembrane region" description="Helical" evidence="14">
    <location>
        <begin position="168"/>
        <end position="192"/>
    </location>
</feature>
<dbReference type="InterPro" id="IPR005467">
    <property type="entry name" value="His_kinase_dom"/>
</dbReference>
<dbReference type="PRINTS" id="PR00344">
    <property type="entry name" value="BCTRLSENSOR"/>
</dbReference>
<evidence type="ECO:0000313" key="18">
    <source>
        <dbReference type="Proteomes" id="UP000280696"/>
    </source>
</evidence>
<keyword evidence="10" id="KW-0067">ATP-binding</keyword>
<dbReference type="CDD" id="cd00082">
    <property type="entry name" value="HisKA"/>
    <property type="match status" value="1"/>
</dbReference>
<dbReference type="EC" id="2.7.13.3" evidence="3"/>
<evidence type="ECO:0000256" key="5">
    <source>
        <dbReference type="ARBA" id="ARBA00022553"/>
    </source>
</evidence>
<protein>
    <recommendedName>
        <fullName evidence="3">histidine kinase</fullName>
        <ecNumber evidence="3">2.7.13.3</ecNumber>
    </recommendedName>
</protein>
<dbReference type="Gene3D" id="3.30.565.10">
    <property type="entry name" value="Histidine kinase-like ATPase, C-terminal domain"/>
    <property type="match status" value="1"/>
</dbReference>
<reference evidence="17 18" key="1">
    <citation type="submission" date="2018-09" db="EMBL/GenBank/DDBJ databases">
        <title>Murine metabolic-syndrome-specific gut microbial biobank.</title>
        <authorList>
            <person name="Liu C."/>
        </authorList>
    </citation>
    <scope>NUCLEOTIDE SEQUENCE [LARGE SCALE GENOMIC DNA]</scope>
    <source>
        <strain evidence="17 18">0.1xD8-82</strain>
    </source>
</reference>
<dbReference type="InterPro" id="IPR003661">
    <property type="entry name" value="HisK_dim/P_dom"/>
</dbReference>
<evidence type="ECO:0000259" key="16">
    <source>
        <dbReference type="PROSITE" id="PS50885"/>
    </source>
</evidence>
<evidence type="ECO:0000256" key="2">
    <source>
        <dbReference type="ARBA" id="ARBA00004651"/>
    </source>
</evidence>
<keyword evidence="18" id="KW-1185">Reference proteome</keyword>
<gene>
    <name evidence="17" type="ORF">D7V94_14050</name>
</gene>
<dbReference type="PANTHER" id="PTHR45528">
    <property type="entry name" value="SENSOR HISTIDINE KINASE CPXA"/>
    <property type="match status" value="1"/>
</dbReference>
<dbReference type="CDD" id="cd06225">
    <property type="entry name" value="HAMP"/>
    <property type="match status" value="1"/>
</dbReference>
<dbReference type="Pfam" id="PF02518">
    <property type="entry name" value="HATPase_c"/>
    <property type="match status" value="1"/>
</dbReference>
<dbReference type="PROSITE" id="PS50109">
    <property type="entry name" value="HIS_KIN"/>
    <property type="match status" value="1"/>
</dbReference>
<feature type="transmembrane region" description="Helical" evidence="14">
    <location>
        <begin position="12"/>
        <end position="32"/>
    </location>
</feature>
<dbReference type="AlphaFoldDB" id="A0A3A9ATK7"/>
<comment type="caution">
    <text evidence="17">The sequence shown here is derived from an EMBL/GenBank/DDBJ whole genome shotgun (WGS) entry which is preliminary data.</text>
</comment>
<dbReference type="InterPro" id="IPR036890">
    <property type="entry name" value="HATPase_C_sf"/>
</dbReference>
<dbReference type="SUPFAM" id="SSF47384">
    <property type="entry name" value="Homodimeric domain of signal transducing histidine kinase"/>
    <property type="match status" value="1"/>
</dbReference>
<feature type="domain" description="HAMP" evidence="16">
    <location>
        <begin position="193"/>
        <end position="247"/>
    </location>
</feature>
<keyword evidence="11 14" id="KW-1133">Transmembrane helix</keyword>
<comment type="catalytic activity">
    <reaction evidence="1">
        <text>ATP + protein L-histidine = ADP + protein N-phospho-L-histidine.</text>
        <dbReference type="EC" id="2.7.13.3"/>
    </reaction>
</comment>
<name>A0A3A9ATK7_9FIRM</name>
<keyword evidence="6" id="KW-0808">Transferase</keyword>
<dbReference type="GO" id="GO:0005524">
    <property type="term" value="F:ATP binding"/>
    <property type="evidence" value="ECO:0007669"/>
    <property type="project" value="UniProtKB-KW"/>
</dbReference>
<keyword evidence="5" id="KW-0597">Phosphoprotein</keyword>
<evidence type="ECO:0000256" key="1">
    <source>
        <dbReference type="ARBA" id="ARBA00000085"/>
    </source>
</evidence>